<keyword evidence="2" id="KW-1185">Reference proteome</keyword>
<dbReference type="EMBL" id="MU858061">
    <property type="protein sequence ID" value="KAK4217219.1"/>
    <property type="molecule type" value="Genomic_DNA"/>
</dbReference>
<organism evidence="1 2">
    <name type="scientific">Rhypophila decipiens</name>
    <dbReference type="NCBI Taxonomy" id="261697"/>
    <lineage>
        <taxon>Eukaryota</taxon>
        <taxon>Fungi</taxon>
        <taxon>Dikarya</taxon>
        <taxon>Ascomycota</taxon>
        <taxon>Pezizomycotina</taxon>
        <taxon>Sordariomycetes</taxon>
        <taxon>Sordariomycetidae</taxon>
        <taxon>Sordariales</taxon>
        <taxon>Naviculisporaceae</taxon>
        <taxon>Rhypophila</taxon>
    </lineage>
</organism>
<evidence type="ECO:0000313" key="1">
    <source>
        <dbReference type="EMBL" id="KAK4217219.1"/>
    </source>
</evidence>
<accession>A0AAN6YDA1</accession>
<proteinExistence type="predicted"/>
<dbReference type="InterPro" id="IPR036869">
    <property type="entry name" value="J_dom_sf"/>
</dbReference>
<reference evidence="1" key="2">
    <citation type="submission" date="2023-05" db="EMBL/GenBank/DDBJ databases">
        <authorList>
            <consortium name="Lawrence Berkeley National Laboratory"/>
            <person name="Steindorff A."/>
            <person name="Hensen N."/>
            <person name="Bonometti L."/>
            <person name="Westerberg I."/>
            <person name="Brannstrom I.O."/>
            <person name="Guillou S."/>
            <person name="Cros-Aarteil S."/>
            <person name="Calhoun S."/>
            <person name="Haridas S."/>
            <person name="Kuo A."/>
            <person name="Mondo S."/>
            <person name="Pangilinan J."/>
            <person name="Riley R."/>
            <person name="Labutti K."/>
            <person name="Andreopoulos B."/>
            <person name="Lipzen A."/>
            <person name="Chen C."/>
            <person name="Yanf M."/>
            <person name="Daum C."/>
            <person name="Ng V."/>
            <person name="Clum A."/>
            <person name="Ohm R."/>
            <person name="Martin F."/>
            <person name="Silar P."/>
            <person name="Natvig D."/>
            <person name="Lalanne C."/>
            <person name="Gautier V."/>
            <person name="Ament-Velasquez S.L."/>
            <person name="Kruys A."/>
            <person name="Hutchinson M.I."/>
            <person name="Powell A.J."/>
            <person name="Barry K."/>
            <person name="Miller A.N."/>
            <person name="Grigoriev I.V."/>
            <person name="Debuchy R."/>
            <person name="Gladieux P."/>
            <person name="Thoren M.H."/>
            <person name="Johannesson H."/>
        </authorList>
    </citation>
    <scope>NUCLEOTIDE SEQUENCE</scope>
    <source>
        <strain evidence="1">PSN293</strain>
    </source>
</reference>
<dbReference type="AlphaFoldDB" id="A0AAN6YDA1"/>
<protein>
    <submittedName>
        <fullName evidence="1">Uncharacterized protein</fullName>
    </submittedName>
</protein>
<dbReference type="SUPFAM" id="SSF46565">
    <property type="entry name" value="Chaperone J-domain"/>
    <property type="match status" value="1"/>
</dbReference>
<reference evidence="1" key="1">
    <citation type="journal article" date="2023" name="Mol. Phylogenet. Evol.">
        <title>Genome-scale phylogeny and comparative genomics of the fungal order Sordariales.</title>
        <authorList>
            <person name="Hensen N."/>
            <person name="Bonometti L."/>
            <person name="Westerberg I."/>
            <person name="Brannstrom I.O."/>
            <person name="Guillou S."/>
            <person name="Cros-Aarteil S."/>
            <person name="Calhoun S."/>
            <person name="Haridas S."/>
            <person name="Kuo A."/>
            <person name="Mondo S."/>
            <person name="Pangilinan J."/>
            <person name="Riley R."/>
            <person name="LaButti K."/>
            <person name="Andreopoulos B."/>
            <person name="Lipzen A."/>
            <person name="Chen C."/>
            <person name="Yan M."/>
            <person name="Daum C."/>
            <person name="Ng V."/>
            <person name="Clum A."/>
            <person name="Steindorff A."/>
            <person name="Ohm R.A."/>
            <person name="Martin F."/>
            <person name="Silar P."/>
            <person name="Natvig D.O."/>
            <person name="Lalanne C."/>
            <person name="Gautier V."/>
            <person name="Ament-Velasquez S.L."/>
            <person name="Kruys A."/>
            <person name="Hutchinson M.I."/>
            <person name="Powell A.J."/>
            <person name="Barry K."/>
            <person name="Miller A.N."/>
            <person name="Grigoriev I.V."/>
            <person name="Debuchy R."/>
            <person name="Gladieux P."/>
            <person name="Hiltunen Thoren M."/>
            <person name="Johannesson H."/>
        </authorList>
    </citation>
    <scope>NUCLEOTIDE SEQUENCE</scope>
    <source>
        <strain evidence="1">PSN293</strain>
    </source>
</reference>
<gene>
    <name evidence="1" type="ORF">QBC37DRAFT_396890</name>
</gene>
<name>A0AAN6YDA1_9PEZI</name>
<sequence length="202" mass="22974">MTFGTYSLSKDRLTEIAREYIAQDFTLEEIESLPYNLYTVLGVKLDAGYEACFDAWCAQVNIYNTDPYWNTVVPSDWPDRLQFKKSLEVAAKMLFTVERRRLYDIHYYVSNCVAVDWSKADLTSQERDFMMQMVMHKFTSTKVTVDNANSLYNSFTQRATAARNAAQEQLNRELQYFQKLPAAGSAFAAAAGPIAAFAAAAR</sequence>
<comment type="caution">
    <text evidence="1">The sequence shown here is derived from an EMBL/GenBank/DDBJ whole genome shotgun (WGS) entry which is preliminary data.</text>
</comment>
<dbReference type="Proteomes" id="UP001301769">
    <property type="component" value="Unassembled WGS sequence"/>
</dbReference>
<evidence type="ECO:0000313" key="2">
    <source>
        <dbReference type="Proteomes" id="UP001301769"/>
    </source>
</evidence>